<evidence type="ECO:0000313" key="1">
    <source>
        <dbReference type="EMBL" id="CAB5137805.1"/>
    </source>
</evidence>
<protein>
    <submittedName>
        <fullName evidence="1">Unannotated protein</fullName>
    </submittedName>
</protein>
<reference evidence="1" key="1">
    <citation type="submission" date="2020-05" db="EMBL/GenBank/DDBJ databases">
        <authorList>
            <person name="Chiriac C."/>
            <person name="Salcher M."/>
            <person name="Ghai R."/>
            <person name="Kavagutti S V."/>
        </authorList>
    </citation>
    <scope>NUCLEOTIDE SEQUENCE</scope>
</reference>
<dbReference type="EMBL" id="CAFBRX010000266">
    <property type="protein sequence ID" value="CAB5137805.1"/>
    <property type="molecule type" value="Genomic_DNA"/>
</dbReference>
<proteinExistence type="predicted"/>
<accession>A0A6J7W2J3</accession>
<sequence length="82" mass="8866">MHAAFNSADSVGVPMNSFVVSGIPLDGDVQHLPIVFFFVVGDLGEQCILGLIEMLDEVNNSTLVLKGDVLRFADSLILENNF</sequence>
<dbReference type="AlphaFoldDB" id="A0A6J7W2J3"/>
<name>A0A6J7W2J3_9ZZZZ</name>
<organism evidence="1">
    <name type="scientific">freshwater metagenome</name>
    <dbReference type="NCBI Taxonomy" id="449393"/>
    <lineage>
        <taxon>unclassified sequences</taxon>
        <taxon>metagenomes</taxon>
        <taxon>ecological metagenomes</taxon>
    </lineage>
</organism>
<gene>
    <name evidence="1" type="ORF">UFOPK4422_01732</name>
</gene>